<dbReference type="AlphaFoldDB" id="A0A7W8ZVJ8"/>
<dbReference type="EMBL" id="JACHBQ010000001">
    <property type="protein sequence ID" value="MBB5640994.1"/>
    <property type="molecule type" value="Genomic_DNA"/>
</dbReference>
<dbReference type="OrthoDB" id="5118167at2"/>
<evidence type="ECO:0000313" key="2">
    <source>
        <dbReference type="Proteomes" id="UP000561726"/>
    </source>
</evidence>
<reference evidence="1 2" key="1">
    <citation type="submission" date="2020-08" db="EMBL/GenBank/DDBJ databases">
        <title>Sequencing the genomes of 1000 actinobacteria strains.</title>
        <authorList>
            <person name="Klenk H.-P."/>
        </authorList>
    </citation>
    <scope>NUCLEOTIDE SEQUENCE [LARGE SCALE GENOMIC DNA]</scope>
    <source>
        <strain evidence="1 2">DSM 21065</strain>
    </source>
</reference>
<name>A0A7W8ZVJ8_9MICO</name>
<gene>
    <name evidence="1" type="ORF">BJ997_001542</name>
</gene>
<dbReference type="RefSeq" id="WP_152602303.1">
    <property type="nucleotide sequence ID" value="NZ_JACHBQ010000001.1"/>
</dbReference>
<accession>A0A7W8ZVJ8</accession>
<comment type="caution">
    <text evidence="1">The sequence shown here is derived from an EMBL/GenBank/DDBJ whole genome shotgun (WGS) entry which is preliminary data.</text>
</comment>
<dbReference type="Proteomes" id="UP000561726">
    <property type="component" value="Unassembled WGS sequence"/>
</dbReference>
<sequence>MGSTANTQDASFLSTGVVSRALGLEPVAVRAMIESGTLPEPQWITFGSRVERVYSLEWLLLASEQLNQRRLPGMEDTFDSQNMVHLAVRFEHSDWTLDEISQKLVALNDLWKLCAATINPDQTVGLPGLTVRRLSAGSPLDLLASISLNWNGVLGTGGLAAMFIYLVRNPTKVAEAIPRAVTAWRENWAKADEAKVHQLTAKIDRKDFEQKAKICLNKIDSVPSVTALSGTGTSRLELLAIEDQSSAGEGIRTGEGLESTVTKDVTVI</sequence>
<evidence type="ECO:0000313" key="1">
    <source>
        <dbReference type="EMBL" id="MBB5640994.1"/>
    </source>
</evidence>
<organism evidence="1 2">
    <name type="scientific">Cryobacterium roopkundense</name>
    <dbReference type="NCBI Taxonomy" id="1001240"/>
    <lineage>
        <taxon>Bacteria</taxon>
        <taxon>Bacillati</taxon>
        <taxon>Actinomycetota</taxon>
        <taxon>Actinomycetes</taxon>
        <taxon>Micrococcales</taxon>
        <taxon>Microbacteriaceae</taxon>
        <taxon>Cryobacterium</taxon>
    </lineage>
</organism>
<proteinExistence type="predicted"/>
<protein>
    <submittedName>
        <fullName evidence="1">Uncharacterized protein</fullName>
    </submittedName>
</protein>